<reference evidence="2 3" key="1">
    <citation type="submission" date="2020-03" db="EMBL/GenBank/DDBJ databases">
        <title>Genomic Encyclopedia of Type Strains, Phase III (KMG-III): the genomes of soil and plant-associated and newly described type strains.</title>
        <authorList>
            <person name="Whitman W."/>
        </authorList>
    </citation>
    <scope>NUCLEOTIDE SEQUENCE [LARGE SCALE GENOMIC DNA]</scope>
    <source>
        <strain evidence="2 3">CECT 8804</strain>
    </source>
</reference>
<gene>
    <name evidence="2" type="ORF">FHS31_003248</name>
</gene>
<name>A0ABX0U134_9SPHN</name>
<accession>A0ABX0U134</accession>
<proteinExistence type="predicted"/>
<keyword evidence="1" id="KW-0732">Signal</keyword>
<feature type="chain" id="PRO_5046521581" evidence="1">
    <location>
        <begin position="21"/>
        <end position="148"/>
    </location>
</feature>
<evidence type="ECO:0000256" key="1">
    <source>
        <dbReference type="SAM" id="SignalP"/>
    </source>
</evidence>
<keyword evidence="3" id="KW-1185">Reference proteome</keyword>
<dbReference type="Proteomes" id="UP000727456">
    <property type="component" value="Unassembled WGS sequence"/>
</dbReference>
<protein>
    <submittedName>
        <fullName evidence="2">Uncharacterized protein</fullName>
    </submittedName>
</protein>
<evidence type="ECO:0000313" key="3">
    <source>
        <dbReference type="Proteomes" id="UP000727456"/>
    </source>
</evidence>
<organism evidence="2 3">
    <name type="scientific">Sphingomonas vulcanisoli</name>
    <dbReference type="NCBI Taxonomy" id="1658060"/>
    <lineage>
        <taxon>Bacteria</taxon>
        <taxon>Pseudomonadati</taxon>
        <taxon>Pseudomonadota</taxon>
        <taxon>Alphaproteobacteria</taxon>
        <taxon>Sphingomonadales</taxon>
        <taxon>Sphingomonadaceae</taxon>
        <taxon>Sphingomonas</taxon>
    </lineage>
</organism>
<dbReference type="EMBL" id="JAAOZC010000013">
    <property type="protein sequence ID" value="NIJ09611.1"/>
    <property type="molecule type" value="Genomic_DNA"/>
</dbReference>
<sequence>MFPLIVAALAATGAAAPAPAASRADGSFEIAQLVVRSHVVVRIETAQAALPPAFVTLKEKKGPKCIPRDTIVGAAVLAGNSVDFILRGNTRLRARFSNSCPALDFYAGFYLDQRQDGQICAGRDVIHSRAGGECEINRFRLMIPVPAK</sequence>
<feature type="signal peptide" evidence="1">
    <location>
        <begin position="1"/>
        <end position="20"/>
    </location>
</feature>
<dbReference type="RefSeq" id="WP_167075391.1">
    <property type="nucleotide sequence ID" value="NZ_JAAOZC010000013.1"/>
</dbReference>
<comment type="caution">
    <text evidence="2">The sequence shown here is derived from an EMBL/GenBank/DDBJ whole genome shotgun (WGS) entry which is preliminary data.</text>
</comment>
<evidence type="ECO:0000313" key="2">
    <source>
        <dbReference type="EMBL" id="NIJ09611.1"/>
    </source>
</evidence>